<protein>
    <recommendedName>
        <fullName evidence="3">Ciliary BBSome complex subunit 2 N-terminal domain-containing protein</fullName>
    </recommendedName>
</protein>
<dbReference type="SUPFAM" id="SSF50978">
    <property type="entry name" value="WD40 repeat-like"/>
    <property type="match status" value="1"/>
</dbReference>
<evidence type="ECO:0000313" key="2">
    <source>
        <dbReference type="EMBL" id="CEK84935.1"/>
    </source>
</evidence>
<feature type="region of interest" description="Disordered" evidence="1">
    <location>
        <begin position="1"/>
        <end position="22"/>
    </location>
</feature>
<gene>
    <name evidence="2" type="primary">ORF145337</name>
</gene>
<feature type="compositionally biased region" description="Polar residues" evidence="1">
    <location>
        <begin position="10"/>
        <end position="22"/>
    </location>
</feature>
<dbReference type="InterPro" id="IPR036322">
    <property type="entry name" value="WD40_repeat_dom_sf"/>
</dbReference>
<accession>A0A0B7AYL6</accession>
<evidence type="ECO:0008006" key="3">
    <source>
        <dbReference type="Google" id="ProtNLM"/>
    </source>
</evidence>
<evidence type="ECO:0000256" key="1">
    <source>
        <dbReference type="SAM" id="MobiDB-lite"/>
    </source>
</evidence>
<organism evidence="2">
    <name type="scientific">Arion vulgaris</name>
    <dbReference type="NCBI Taxonomy" id="1028688"/>
    <lineage>
        <taxon>Eukaryota</taxon>
        <taxon>Metazoa</taxon>
        <taxon>Spiralia</taxon>
        <taxon>Lophotrochozoa</taxon>
        <taxon>Mollusca</taxon>
        <taxon>Gastropoda</taxon>
        <taxon>Heterobranchia</taxon>
        <taxon>Euthyneura</taxon>
        <taxon>Panpulmonata</taxon>
        <taxon>Eupulmonata</taxon>
        <taxon>Stylommatophora</taxon>
        <taxon>Helicina</taxon>
        <taxon>Arionoidea</taxon>
        <taxon>Arionidae</taxon>
        <taxon>Arion</taxon>
    </lineage>
</organism>
<proteinExistence type="predicted"/>
<name>A0A0B7AYL6_9EUPU</name>
<dbReference type="AlphaFoldDB" id="A0A0B7AYL6"/>
<sequence>MTQGRFIPSNKLNLPPGNSSASESEQVALGANNGAVYILHNFNVTLDEYVNANCSITNMCTVPQPDSSTDLLLCAGHFSALHLYKDGQILMEYPTSDWVTSIAKADIDDDGALEIVIGCKDNTVVALKM</sequence>
<dbReference type="EMBL" id="HACG01038070">
    <property type="protein sequence ID" value="CEK84935.1"/>
    <property type="molecule type" value="Transcribed_RNA"/>
</dbReference>
<reference evidence="2" key="1">
    <citation type="submission" date="2014-12" db="EMBL/GenBank/DDBJ databases">
        <title>Insight into the proteome of Arion vulgaris.</title>
        <authorList>
            <person name="Aradska J."/>
            <person name="Bulat T."/>
            <person name="Smidak R."/>
            <person name="Sarate P."/>
            <person name="Gangsoo J."/>
            <person name="Sialana F."/>
            <person name="Bilban M."/>
            <person name="Lubec G."/>
        </authorList>
    </citation>
    <scope>NUCLEOTIDE SEQUENCE</scope>
    <source>
        <tissue evidence="2">Skin</tissue>
    </source>
</reference>